<dbReference type="InterPro" id="IPR004136">
    <property type="entry name" value="NMO"/>
</dbReference>
<dbReference type="SUPFAM" id="SSF51412">
    <property type="entry name" value="Inosine monophosphate dehydrogenase (IMPDH)"/>
    <property type="match status" value="1"/>
</dbReference>
<evidence type="ECO:0000256" key="1">
    <source>
        <dbReference type="ARBA" id="ARBA00022630"/>
    </source>
</evidence>
<gene>
    <name evidence="4" type="ORF">AB675_11049</name>
</gene>
<dbReference type="InterPro" id="IPR013785">
    <property type="entry name" value="Aldolase_TIM"/>
</dbReference>
<dbReference type="Gene3D" id="3.20.20.70">
    <property type="entry name" value="Aldolase class I"/>
    <property type="match status" value="1"/>
</dbReference>
<dbReference type="EMBL" id="LFJN01000058">
    <property type="protein sequence ID" value="KPI34502.1"/>
    <property type="molecule type" value="Genomic_DNA"/>
</dbReference>
<dbReference type="RefSeq" id="XP_017994465.1">
    <property type="nucleotide sequence ID" value="XM_018139864.1"/>
</dbReference>
<dbReference type="CDD" id="cd04730">
    <property type="entry name" value="NPD_like"/>
    <property type="match status" value="1"/>
</dbReference>
<organism evidence="4 5">
    <name type="scientific">Cyphellophora attinorum</name>
    <dbReference type="NCBI Taxonomy" id="1664694"/>
    <lineage>
        <taxon>Eukaryota</taxon>
        <taxon>Fungi</taxon>
        <taxon>Dikarya</taxon>
        <taxon>Ascomycota</taxon>
        <taxon>Pezizomycotina</taxon>
        <taxon>Eurotiomycetes</taxon>
        <taxon>Chaetothyriomycetidae</taxon>
        <taxon>Chaetothyriales</taxon>
        <taxon>Cyphellophoraceae</taxon>
        <taxon>Cyphellophora</taxon>
    </lineage>
</organism>
<keyword evidence="4" id="KW-0503">Monooxygenase</keyword>
<dbReference type="GO" id="GO:0018580">
    <property type="term" value="F:nitronate monooxygenase activity"/>
    <property type="evidence" value="ECO:0007669"/>
    <property type="project" value="InterPro"/>
</dbReference>
<dbReference type="GeneID" id="28731744"/>
<name>A0A0N1NXK7_9EURO</name>
<dbReference type="PANTHER" id="PTHR32332:SF34">
    <property type="entry name" value="2-NITROPROPANE DIOXYGENASE FAMILY, PUTATIVE-RELATED"/>
    <property type="match status" value="1"/>
</dbReference>
<keyword evidence="5" id="KW-1185">Reference proteome</keyword>
<sequence>MAPLHTTLPWTASPLLISAPMGGYAGPHLAAAVSRAGALGLIGALMDENLLDRQLQEASDLLEREPKVQSGTDGMLPIGVGLLLFALAKPEKRDAFLNVLGKWRVSVVWLFAERELKDFGIWAQEIRKVEGLQHTQIWIQTCSVGAAVQLAKEVKPDVLVMQGSDAGGHGHARSAGVVSLVPETIDALAAEDLTTTPYVVASGGLADARGVAAALALAADGAVMGTRFLASEEVMMPHPGYKQQVLDAKDGAHATTRHTVFDELKGPNMWPSHYDGRGLRSVSWKEHVEDGVGIEDIRQRTKAAEDGEGKGYAGAPEEKRQVVWAGTGVGLVKKVMPAGEIVRTVRDGVKQRLEDARARL</sequence>
<reference evidence="4 5" key="1">
    <citation type="submission" date="2015-06" db="EMBL/GenBank/DDBJ databases">
        <title>Draft genome of the ant-associated black yeast Phialophora attae CBS 131958.</title>
        <authorList>
            <person name="Moreno L.F."/>
            <person name="Stielow B.J."/>
            <person name="de Hoog S."/>
            <person name="Vicente V.A."/>
            <person name="Weiss V.A."/>
            <person name="de Vries M."/>
            <person name="Cruz L.M."/>
            <person name="Souza E.M."/>
        </authorList>
    </citation>
    <scope>NUCLEOTIDE SEQUENCE [LARGE SCALE GENOMIC DNA]</scope>
    <source>
        <strain evidence="4 5">CBS 131958</strain>
    </source>
</reference>
<dbReference type="STRING" id="1664694.A0A0N1NXK7"/>
<dbReference type="AlphaFoldDB" id="A0A0N1NXK7"/>
<dbReference type="Proteomes" id="UP000038010">
    <property type="component" value="Unassembled WGS sequence"/>
</dbReference>
<evidence type="ECO:0000256" key="3">
    <source>
        <dbReference type="ARBA" id="ARBA00023002"/>
    </source>
</evidence>
<keyword evidence="2" id="KW-0288">FMN</keyword>
<accession>A0A0N1NXK7</accession>
<dbReference type="PANTHER" id="PTHR32332">
    <property type="entry name" value="2-NITROPROPANE DIOXYGENASE"/>
    <property type="match status" value="1"/>
</dbReference>
<keyword evidence="1" id="KW-0285">Flavoprotein</keyword>
<comment type="caution">
    <text evidence="4">The sequence shown here is derived from an EMBL/GenBank/DDBJ whole genome shotgun (WGS) entry which is preliminary data.</text>
</comment>
<evidence type="ECO:0000256" key="2">
    <source>
        <dbReference type="ARBA" id="ARBA00022643"/>
    </source>
</evidence>
<proteinExistence type="predicted"/>
<dbReference type="OrthoDB" id="2349068at2759"/>
<evidence type="ECO:0000313" key="4">
    <source>
        <dbReference type="EMBL" id="KPI34502.1"/>
    </source>
</evidence>
<dbReference type="Pfam" id="PF03060">
    <property type="entry name" value="NMO"/>
    <property type="match status" value="1"/>
</dbReference>
<dbReference type="VEuPathDB" id="FungiDB:AB675_11049"/>
<protein>
    <submittedName>
        <fullName evidence="4">Nitronate monooxygenase</fullName>
    </submittedName>
</protein>
<evidence type="ECO:0000313" key="5">
    <source>
        <dbReference type="Proteomes" id="UP000038010"/>
    </source>
</evidence>
<keyword evidence="3" id="KW-0560">Oxidoreductase</keyword>